<gene>
    <name evidence="1" type="ORF">ACFQW9_27995</name>
</gene>
<dbReference type="EMBL" id="JBHTCK010000009">
    <property type="protein sequence ID" value="MFC7354500.1"/>
    <property type="molecule type" value="Genomic_DNA"/>
</dbReference>
<sequence length="252" mass="27589">MPDELPHHETLLNETDWASLTTPCGTGEALPAALARLLDPDPGTRAVAVVDALEAVTHQNSIYEATVPVALYVAAILNHPATAMGNRSPDADRTPHRPTRAALLDWLSSTAYDADDENVAAGERHCGKDFLDDYREMRAFRDLRSVFYSAVQPLLGNDDAEVRAAAVVAAIPLVEHPDLVPYREELADQARDLLSASTDRYKRDRVFDALKTWGHDTSGLENADDLSARELRAGRMAERASWAGGFAEEPLF</sequence>
<keyword evidence="2" id="KW-1185">Reference proteome</keyword>
<protein>
    <recommendedName>
        <fullName evidence="3">HEAT repeat domain-containing protein</fullName>
    </recommendedName>
</protein>
<evidence type="ECO:0008006" key="3">
    <source>
        <dbReference type="Google" id="ProtNLM"/>
    </source>
</evidence>
<proteinExistence type="predicted"/>
<evidence type="ECO:0000313" key="1">
    <source>
        <dbReference type="EMBL" id="MFC7354500.1"/>
    </source>
</evidence>
<dbReference type="Gene3D" id="1.25.10.10">
    <property type="entry name" value="Leucine-rich Repeat Variant"/>
    <property type="match status" value="1"/>
</dbReference>
<comment type="caution">
    <text evidence="1">The sequence shown here is derived from an EMBL/GenBank/DDBJ whole genome shotgun (WGS) entry which is preliminary data.</text>
</comment>
<name>A0ABW2MKX1_9ACTN</name>
<dbReference type="InterPro" id="IPR011989">
    <property type="entry name" value="ARM-like"/>
</dbReference>
<dbReference type="Proteomes" id="UP001596509">
    <property type="component" value="Unassembled WGS sequence"/>
</dbReference>
<reference evidence="2" key="1">
    <citation type="journal article" date="2019" name="Int. J. Syst. Evol. Microbiol.">
        <title>The Global Catalogue of Microorganisms (GCM) 10K type strain sequencing project: providing services to taxonomists for standard genome sequencing and annotation.</title>
        <authorList>
            <consortium name="The Broad Institute Genomics Platform"/>
            <consortium name="The Broad Institute Genome Sequencing Center for Infectious Disease"/>
            <person name="Wu L."/>
            <person name="Ma J."/>
        </authorList>
    </citation>
    <scope>NUCLEOTIDE SEQUENCE [LARGE SCALE GENOMIC DNA]</scope>
    <source>
        <strain evidence="2">ICMP 19430</strain>
    </source>
</reference>
<accession>A0ABW2MKX1</accession>
<organism evidence="1 2">
    <name type="scientific">Streptomyces caviscabies</name>
    <dbReference type="NCBI Taxonomy" id="90079"/>
    <lineage>
        <taxon>Bacteria</taxon>
        <taxon>Bacillati</taxon>
        <taxon>Actinomycetota</taxon>
        <taxon>Actinomycetes</taxon>
        <taxon>Kitasatosporales</taxon>
        <taxon>Streptomycetaceae</taxon>
        <taxon>Streptomyces</taxon>
    </lineage>
</organism>
<dbReference type="InterPro" id="IPR016024">
    <property type="entry name" value="ARM-type_fold"/>
</dbReference>
<dbReference type="SUPFAM" id="SSF48371">
    <property type="entry name" value="ARM repeat"/>
    <property type="match status" value="1"/>
</dbReference>
<evidence type="ECO:0000313" key="2">
    <source>
        <dbReference type="Proteomes" id="UP001596509"/>
    </source>
</evidence>
<dbReference type="RefSeq" id="WP_319286857.1">
    <property type="nucleotide sequence ID" value="NZ_JBHTCK010000009.1"/>
</dbReference>